<dbReference type="Gene3D" id="2.60.120.10">
    <property type="entry name" value="Jelly Rolls"/>
    <property type="match status" value="2"/>
</dbReference>
<dbReference type="EMBL" id="AZQQ01000110">
    <property type="protein sequence ID" value="KDD65227.1"/>
    <property type="molecule type" value="Genomic_DNA"/>
</dbReference>
<dbReference type="PANTHER" id="PTHR40943">
    <property type="entry name" value="CYTOPLASMIC PROTEIN-RELATED"/>
    <property type="match status" value="1"/>
</dbReference>
<sequence length="237" mass="25207">MSEPTVLLLARADGSRVTTSFTAASLGGFDPFKDGRQVAYNGPDGVSAGIVHISGTLDSDDFPHTEVIVVHAGHVVLQSEMQTLELGVGASAVIGRGTALRLQAHADTCWAFCAVTSPTANPTPGLTALDPLDMLSPSLAPEPQILIGPTPQCRSHNAFEDDATHLRVGVWDSTPYERHGRPHKLHELMNLIEGSVTLLTPDGTSVEVNTGDSVFVPLGAPCAWKSTRYVRKFYAVK</sequence>
<dbReference type="Pfam" id="PF05899">
    <property type="entry name" value="Cupin_3"/>
    <property type="match status" value="1"/>
</dbReference>
<feature type="domain" description="(S)-ureidoglycine aminohydrolase cupin" evidence="1">
    <location>
        <begin position="167"/>
        <end position="234"/>
    </location>
</feature>
<reference evidence="2 3" key="1">
    <citation type="submission" date="2013-12" db="EMBL/GenBank/DDBJ databases">
        <authorList>
            <person name="Formusa P.A."/>
            <person name="Habash M."/>
            <person name="Lee H."/>
            <person name="Trevors J.T."/>
        </authorList>
    </citation>
    <scope>NUCLEOTIDE SEQUENCE [LARGE SCALE GENOMIC DNA]</scope>
    <source>
        <strain evidence="2 3">PD30</strain>
    </source>
</reference>
<evidence type="ECO:0000259" key="1">
    <source>
        <dbReference type="Pfam" id="PF05899"/>
    </source>
</evidence>
<name>A0A059KT48_9PSED</name>
<dbReference type="InterPro" id="IPR008579">
    <property type="entry name" value="UGlyAH_Cupin_dom"/>
</dbReference>
<evidence type="ECO:0000313" key="2">
    <source>
        <dbReference type="EMBL" id="KDD65227.1"/>
    </source>
</evidence>
<proteinExistence type="predicted"/>
<accession>A0A059KT48</accession>
<gene>
    <name evidence="2" type="ORF">V466_31075</name>
</gene>
<dbReference type="InterPro" id="IPR011051">
    <property type="entry name" value="RmlC_Cupin_sf"/>
</dbReference>
<dbReference type="RefSeq" id="WP_033062138.1">
    <property type="nucleotide sequence ID" value="NZ_AZQQ01000110.1"/>
</dbReference>
<dbReference type="InterPro" id="IPR014710">
    <property type="entry name" value="RmlC-like_jellyroll"/>
</dbReference>
<protein>
    <submittedName>
        <fullName evidence="2">Cupin</fullName>
    </submittedName>
</protein>
<dbReference type="SUPFAM" id="SSF51182">
    <property type="entry name" value="RmlC-like cupins"/>
    <property type="match status" value="2"/>
</dbReference>
<dbReference type="AlphaFoldDB" id="A0A059KT48"/>
<organism evidence="2 3">
    <name type="scientific">Pseudomonas mandelii PD30</name>
    <dbReference type="NCBI Taxonomy" id="1419583"/>
    <lineage>
        <taxon>Bacteria</taxon>
        <taxon>Pseudomonadati</taxon>
        <taxon>Pseudomonadota</taxon>
        <taxon>Gammaproteobacteria</taxon>
        <taxon>Pseudomonadales</taxon>
        <taxon>Pseudomonadaceae</taxon>
        <taxon>Pseudomonas</taxon>
    </lineage>
</organism>
<dbReference type="eggNOG" id="COG3450">
    <property type="taxonomic scope" value="Bacteria"/>
</dbReference>
<comment type="caution">
    <text evidence="2">The sequence shown here is derived from an EMBL/GenBank/DDBJ whole genome shotgun (WGS) entry which is preliminary data.</text>
</comment>
<evidence type="ECO:0000313" key="3">
    <source>
        <dbReference type="Proteomes" id="UP000026739"/>
    </source>
</evidence>
<dbReference type="PANTHER" id="PTHR40943:SF1">
    <property type="entry name" value="CYTOPLASMIC PROTEIN"/>
    <property type="match status" value="1"/>
</dbReference>
<dbReference type="Proteomes" id="UP000026739">
    <property type="component" value="Unassembled WGS sequence"/>
</dbReference>